<organism evidence="8 9">
    <name type="scientific">Hathewaya histolytica</name>
    <name type="common">Clostridium histolyticum</name>
    <dbReference type="NCBI Taxonomy" id="1498"/>
    <lineage>
        <taxon>Bacteria</taxon>
        <taxon>Bacillati</taxon>
        <taxon>Bacillota</taxon>
        <taxon>Clostridia</taxon>
        <taxon>Eubacteriales</taxon>
        <taxon>Clostridiaceae</taxon>
        <taxon>Hathewaya</taxon>
    </lineage>
</organism>
<feature type="transmembrane region" description="Helical" evidence="7">
    <location>
        <begin position="171"/>
        <end position="191"/>
    </location>
</feature>
<dbReference type="AlphaFoldDB" id="A0A4U9R596"/>
<sequence>MSKSKNFFSWMLNDKRLYKSLLTVALPIIIQNFIASSLNMIDTLMIGKVGEKEIAAIGIANQYFFLFNLFLIGIYAGCGVFISQFWGKEDKENIKKVVGFGNLLGIVVSFIFTLAALVFTYAIISLFNKEAFVIDQGMKYLKLVCLSYLFTAITFNYGTALRAVNKAVPPMIVSMLAILCNTFFNYMFIFGKFGAPKMGVEGAALATLIARIFECATLVAYVYVKNDVVNAKIKYIFSFTKDFALKILKTVTMVVLNEACWGVGTIIYSVVYGRIGTEALAATQICTTVQNMFMVIIFGIASASTVLVGNKVGAGLEEEAIEDSKKIAVISCIIGIFIAILLSGSAGFILSLFNVSETVRNTSKTILYIISVIMIIRVFNITCVVGVLRGGGDTNYSLKLEVFTMWGLGVPSAFIGAFFLKLPVEYVVALVTLEEVVKAIFCLKRLKSDNWIKNIVEEI</sequence>
<comment type="subcellular location">
    <subcellularLocation>
        <location evidence="1">Cell membrane</location>
        <topology evidence="1">Multi-pass membrane protein</topology>
    </subcellularLocation>
</comment>
<keyword evidence="6 7" id="KW-0472">Membrane</keyword>
<evidence type="ECO:0000256" key="1">
    <source>
        <dbReference type="ARBA" id="ARBA00004651"/>
    </source>
</evidence>
<dbReference type="Proteomes" id="UP000308489">
    <property type="component" value="Chromosome 1"/>
</dbReference>
<dbReference type="CDD" id="cd13134">
    <property type="entry name" value="MATE_like_8"/>
    <property type="match status" value="1"/>
</dbReference>
<dbReference type="PANTHER" id="PTHR42925:SF2">
    <property type="entry name" value="NA+ DRIVEN MULTIDRUG EFFLUX PUMP"/>
    <property type="match status" value="1"/>
</dbReference>
<proteinExistence type="predicted"/>
<reference evidence="8 9" key="1">
    <citation type="submission" date="2019-05" db="EMBL/GenBank/DDBJ databases">
        <authorList>
            <consortium name="Pathogen Informatics"/>
        </authorList>
    </citation>
    <scope>NUCLEOTIDE SEQUENCE [LARGE SCALE GENOMIC DNA]</scope>
    <source>
        <strain evidence="8 9">NCTC503</strain>
    </source>
</reference>
<feature type="transmembrane region" description="Helical" evidence="7">
    <location>
        <begin position="291"/>
        <end position="308"/>
    </location>
</feature>
<keyword evidence="5 7" id="KW-1133">Transmembrane helix</keyword>
<accession>A0A4U9R596</accession>
<feature type="transmembrane region" description="Helical" evidence="7">
    <location>
        <begin position="365"/>
        <end position="388"/>
    </location>
</feature>
<evidence type="ECO:0000256" key="4">
    <source>
        <dbReference type="ARBA" id="ARBA00022692"/>
    </source>
</evidence>
<feature type="transmembrane region" description="Helical" evidence="7">
    <location>
        <begin position="21"/>
        <end position="41"/>
    </location>
</feature>
<dbReference type="InterPro" id="IPR048279">
    <property type="entry name" value="MdtK-like"/>
</dbReference>
<evidence type="ECO:0000313" key="9">
    <source>
        <dbReference type="Proteomes" id="UP000308489"/>
    </source>
</evidence>
<protein>
    <submittedName>
        <fullName evidence="8">Multidrug resistance protein</fullName>
    </submittedName>
</protein>
<dbReference type="KEGG" id="hhw:NCTC503_00802"/>
<feature type="transmembrane region" description="Helical" evidence="7">
    <location>
        <begin position="140"/>
        <end position="159"/>
    </location>
</feature>
<dbReference type="InterPro" id="IPR002528">
    <property type="entry name" value="MATE_fam"/>
</dbReference>
<evidence type="ECO:0000256" key="6">
    <source>
        <dbReference type="ARBA" id="ARBA00023136"/>
    </source>
</evidence>
<feature type="transmembrane region" description="Helical" evidence="7">
    <location>
        <begin position="103"/>
        <end position="128"/>
    </location>
</feature>
<dbReference type="PIRSF" id="PIRSF006603">
    <property type="entry name" value="DinF"/>
    <property type="match status" value="1"/>
</dbReference>
<evidence type="ECO:0000256" key="3">
    <source>
        <dbReference type="ARBA" id="ARBA00022475"/>
    </source>
</evidence>
<evidence type="ECO:0000313" key="8">
    <source>
        <dbReference type="EMBL" id="VTQ85671.1"/>
    </source>
</evidence>
<dbReference type="GO" id="GO:0042910">
    <property type="term" value="F:xenobiotic transmembrane transporter activity"/>
    <property type="evidence" value="ECO:0007669"/>
    <property type="project" value="InterPro"/>
</dbReference>
<dbReference type="PANTHER" id="PTHR42925">
    <property type="entry name" value="MULTIDRUG AND TOXIN EFFLUX PROTEIN MATE FAMILY"/>
    <property type="match status" value="1"/>
</dbReference>
<gene>
    <name evidence="8" type="primary">norM_2</name>
    <name evidence="8" type="ORF">NCTC503_00802</name>
</gene>
<dbReference type="InterPro" id="IPR047135">
    <property type="entry name" value="YsiQ"/>
</dbReference>
<name>A0A4U9R596_HATHI</name>
<dbReference type="EMBL" id="LR590481">
    <property type="protein sequence ID" value="VTQ85671.1"/>
    <property type="molecule type" value="Genomic_DNA"/>
</dbReference>
<feature type="transmembrane region" description="Helical" evidence="7">
    <location>
        <begin position="400"/>
        <end position="420"/>
    </location>
</feature>
<keyword evidence="4 7" id="KW-0812">Transmembrane</keyword>
<dbReference type="Pfam" id="PF01554">
    <property type="entry name" value="MatE"/>
    <property type="match status" value="2"/>
</dbReference>
<dbReference type="NCBIfam" id="TIGR00797">
    <property type="entry name" value="matE"/>
    <property type="match status" value="1"/>
</dbReference>
<dbReference type="GO" id="GO:0005886">
    <property type="term" value="C:plasma membrane"/>
    <property type="evidence" value="ECO:0007669"/>
    <property type="project" value="UniProtKB-SubCell"/>
</dbReference>
<feature type="transmembrane region" description="Helical" evidence="7">
    <location>
        <begin position="203"/>
        <end position="224"/>
    </location>
</feature>
<evidence type="ECO:0000256" key="2">
    <source>
        <dbReference type="ARBA" id="ARBA00022448"/>
    </source>
</evidence>
<keyword evidence="3" id="KW-1003">Cell membrane</keyword>
<dbReference type="RefSeq" id="WP_243117933.1">
    <property type="nucleotide sequence ID" value="NZ_CBCRUQ010000001.1"/>
</dbReference>
<feature type="transmembrane region" description="Helical" evidence="7">
    <location>
        <begin position="245"/>
        <end position="271"/>
    </location>
</feature>
<feature type="transmembrane region" description="Helical" evidence="7">
    <location>
        <begin position="328"/>
        <end position="353"/>
    </location>
</feature>
<evidence type="ECO:0000256" key="7">
    <source>
        <dbReference type="SAM" id="Phobius"/>
    </source>
</evidence>
<evidence type="ECO:0000256" key="5">
    <source>
        <dbReference type="ARBA" id="ARBA00022989"/>
    </source>
</evidence>
<keyword evidence="9" id="KW-1185">Reference proteome</keyword>
<keyword evidence="2" id="KW-0813">Transport</keyword>
<dbReference type="GO" id="GO:0015297">
    <property type="term" value="F:antiporter activity"/>
    <property type="evidence" value="ECO:0007669"/>
    <property type="project" value="InterPro"/>
</dbReference>
<feature type="transmembrane region" description="Helical" evidence="7">
    <location>
        <begin position="61"/>
        <end position="82"/>
    </location>
</feature>